<organism evidence="1 2">
    <name type="scientific">Cichorium intybus</name>
    <name type="common">Chicory</name>
    <dbReference type="NCBI Taxonomy" id="13427"/>
    <lineage>
        <taxon>Eukaryota</taxon>
        <taxon>Viridiplantae</taxon>
        <taxon>Streptophyta</taxon>
        <taxon>Embryophyta</taxon>
        <taxon>Tracheophyta</taxon>
        <taxon>Spermatophyta</taxon>
        <taxon>Magnoliopsida</taxon>
        <taxon>eudicotyledons</taxon>
        <taxon>Gunneridae</taxon>
        <taxon>Pentapetalae</taxon>
        <taxon>asterids</taxon>
        <taxon>campanulids</taxon>
        <taxon>Asterales</taxon>
        <taxon>Asteraceae</taxon>
        <taxon>Cichorioideae</taxon>
        <taxon>Cichorieae</taxon>
        <taxon>Cichoriinae</taxon>
        <taxon>Cichorium</taxon>
    </lineage>
</organism>
<reference evidence="2" key="1">
    <citation type="journal article" date="2022" name="Mol. Ecol. Resour.">
        <title>The genomes of chicory, endive, great burdock and yacon provide insights into Asteraceae palaeo-polyploidization history and plant inulin production.</title>
        <authorList>
            <person name="Fan W."/>
            <person name="Wang S."/>
            <person name="Wang H."/>
            <person name="Wang A."/>
            <person name="Jiang F."/>
            <person name="Liu H."/>
            <person name="Zhao H."/>
            <person name="Xu D."/>
            <person name="Zhang Y."/>
        </authorList>
    </citation>
    <scope>NUCLEOTIDE SEQUENCE [LARGE SCALE GENOMIC DNA]</scope>
    <source>
        <strain evidence="2">cv. Punajuju</strain>
    </source>
</reference>
<protein>
    <submittedName>
        <fullName evidence="1">Uncharacterized protein</fullName>
    </submittedName>
</protein>
<comment type="caution">
    <text evidence="1">The sequence shown here is derived from an EMBL/GenBank/DDBJ whole genome shotgun (WGS) entry which is preliminary data.</text>
</comment>
<dbReference type="Proteomes" id="UP001055811">
    <property type="component" value="Linkage Group LG05"/>
</dbReference>
<keyword evidence="2" id="KW-1185">Reference proteome</keyword>
<evidence type="ECO:0000313" key="2">
    <source>
        <dbReference type="Proteomes" id="UP001055811"/>
    </source>
</evidence>
<sequence>MLPLRHNRSFVLARRTFGHQKRRKPALGVAPNCRIMFFNPVGERDKEERSGRHGGGNAQKSKMAYEKNLEKAKAAGEGLNLFEYHVKFFSIKDCRNKDGNFKVSTFVRLNICRICSWKGCQPASKIYKDSMPYTRSLLVNKMALGYHAKAAAPTVILPRLKAMTTGLIGGFLNVLFNFNTQALLEDNIIGQLFRIGWKMVMLGDETWLNYPGGLASYINTARELLAYSKAGKNPYDGFAPSAIPAALGVSVMKEYHVNSVSIPRKANSLLQGLLIQMVHFVE</sequence>
<dbReference type="EMBL" id="CM042013">
    <property type="protein sequence ID" value="KAI3737750.1"/>
    <property type="molecule type" value="Genomic_DNA"/>
</dbReference>
<proteinExistence type="predicted"/>
<name>A0ACB9CU69_CICIN</name>
<reference evidence="1 2" key="2">
    <citation type="journal article" date="2022" name="Mol. Ecol. Resour.">
        <title>The genomes of chicory, endive, great burdock and yacon provide insights into Asteraceae paleo-polyploidization history and plant inulin production.</title>
        <authorList>
            <person name="Fan W."/>
            <person name="Wang S."/>
            <person name="Wang H."/>
            <person name="Wang A."/>
            <person name="Jiang F."/>
            <person name="Liu H."/>
            <person name="Zhao H."/>
            <person name="Xu D."/>
            <person name="Zhang Y."/>
        </authorList>
    </citation>
    <scope>NUCLEOTIDE SEQUENCE [LARGE SCALE GENOMIC DNA]</scope>
    <source>
        <strain evidence="2">cv. Punajuju</strain>
        <tissue evidence="1">Leaves</tissue>
    </source>
</reference>
<accession>A0ACB9CU69</accession>
<evidence type="ECO:0000313" key="1">
    <source>
        <dbReference type="EMBL" id="KAI3737750.1"/>
    </source>
</evidence>
<gene>
    <name evidence="1" type="ORF">L2E82_27762</name>
</gene>